<name>A0A371F6Y3_MUCPR</name>
<dbReference type="Pfam" id="PF17921">
    <property type="entry name" value="Integrase_H2C2"/>
    <property type="match status" value="1"/>
</dbReference>
<evidence type="ECO:0000259" key="1">
    <source>
        <dbReference type="Pfam" id="PF17921"/>
    </source>
</evidence>
<gene>
    <name evidence="2" type="ORF">CR513_46286</name>
</gene>
<feature type="non-terminal residue" evidence="2">
    <location>
        <position position="1"/>
    </location>
</feature>
<organism evidence="2 3">
    <name type="scientific">Mucuna pruriens</name>
    <name type="common">Velvet bean</name>
    <name type="synonym">Dolichos pruriens</name>
    <dbReference type="NCBI Taxonomy" id="157652"/>
    <lineage>
        <taxon>Eukaryota</taxon>
        <taxon>Viridiplantae</taxon>
        <taxon>Streptophyta</taxon>
        <taxon>Embryophyta</taxon>
        <taxon>Tracheophyta</taxon>
        <taxon>Spermatophyta</taxon>
        <taxon>Magnoliopsida</taxon>
        <taxon>eudicotyledons</taxon>
        <taxon>Gunneridae</taxon>
        <taxon>Pentapetalae</taxon>
        <taxon>rosids</taxon>
        <taxon>fabids</taxon>
        <taxon>Fabales</taxon>
        <taxon>Fabaceae</taxon>
        <taxon>Papilionoideae</taxon>
        <taxon>50 kb inversion clade</taxon>
        <taxon>NPAAA clade</taxon>
        <taxon>indigoferoid/millettioid clade</taxon>
        <taxon>Phaseoleae</taxon>
        <taxon>Mucuna</taxon>
    </lineage>
</organism>
<dbReference type="Gene3D" id="1.10.340.70">
    <property type="match status" value="1"/>
</dbReference>
<dbReference type="OrthoDB" id="1430837at2759"/>
<dbReference type="AlphaFoldDB" id="A0A371F6Y3"/>
<reference evidence="2" key="1">
    <citation type="submission" date="2018-05" db="EMBL/GenBank/DDBJ databases">
        <title>Draft genome of Mucuna pruriens seed.</title>
        <authorList>
            <person name="Nnadi N.E."/>
            <person name="Vos R."/>
            <person name="Hasami M.H."/>
            <person name="Devisetty U.K."/>
            <person name="Aguiy J.C."/>
        </authorList>
    </citation>
    <scope>NUCLEOTIDE SEQUENCE [LARGE SCALE GENOMIC DNA]</scope>
    <source>
        <strain evidence="2">JCA_2017</strain>
    </source>
</reference>
<dbReference type="EMBL" id="QJKJ01010323">
    <property type="protein sequence ID" value="RDX74017.1"/>
    <property type="molecule type" value="Genomic_DNA"/>
</dbReference>
<protein>
    <recommendedName>
        <fullName evidence="1">Integrase zinc-binding domain-containing protein</fullName>
    </recommendedName>
</protein>
<evidence type="ECO:0000313" key="2">
    <source>
        <dbReference type="EMBL" id="RDX74017.1"/>
    </source>
</evidence>
<feature type="domain" description="Integrase zinc-binding" evidence="1">
    <location>
        <begin position="2"/>
        <end position="39"/>
    </location>
</feature>
<proteinExistence type="predicted"/>
<dbReference type="Proteomes" id="UP000257109">
    <property type="component" value="Unassembled WGS sequence"/>
</dbReference>
<comment type="caution">
    <text evidence="2">The sequence shown here is derived from an EMBL/GenBank/DDBJ whole genome shotgun (WGS) entry which is preliminary data.</text>
</comment>
<keyword evidence="3" id="KW-1185">Reference proteome</keyword>
<accession>A0A371F6Y3</accession>
<sequence length="96" mass="11605">MILDEAHKGKLGIHLGTTKMYQDLKKIFWWPKMKREVDNIHEHIWIIVDRLTKFVHFLPINIKFTSRFWGTLHQALRTKLHLSSTYHYQIDGQSNY</sequence>
<dbReference type="InterPro" id="IPR041588">
    <property type="entry name" value="Integrase_H2C2"/>
</dbReference>
<evidence type="ECO:0000313" key="3">
    <source>
        <dbReference type="Proteomes" id="UP000257109"/>
    </source>
</evidence>